<name>A0A0C1G5J8_9SPHI</name>
<dbReference type="EMBL" id="JSYN01000005">
    <property type="protein sequence ID" value="KIA95394.1"/>
    <property type="molecule type" value="Genomic_DNA"/>
</dbReference>
<comment type="caution">
    <text evidence="1">The sequence shown here is derived from an EMBL/GenBank/DDBJ whole genome shotgun (WGS) entry which is preliminary data.</text>
</comment>
<dbReference type="AlphaFoldDB" id="A0A0C1G5J8"/>
<gene>
    <name evidence="1" type="ORF">OC25_06015</name>
</gene>
<reference evidence="1 2" key="1">
    <citation type="submission" date="2014-10" db="EMBL/GenBank/DDBJ databases">
        <title>Pedobacter Kyungheensis.</title>
        <authorList>
            <person name="Anderson B.M."/>
            <person name="Newman J.D."/>
        </authorList>
    </citation>
    <scope>NUCLEOTIDE SEQUENCE [LARGE SCALE GENOMIC DNA]</scope>
    <source>
        <strain evidence="1 2">KACC 16221</strain>
    </source>
</reference>
<evidence type="ECO:0000313" key="2">
    <source>
        <dbReference type="Proteomes" id="UP000031246"/>
    </source>
</evidence>
<proteinExistence type="predicted"/>
<organism evidence="1 2">
    <name type="scientific">Pedobacter kyungheensis</name>
    <dbReference type="NCBI Taxonomy" id="1069985"/>
    <lineage>
        <taxon>Bacteria</taxon>
        <taxon>Pseudomonadati</taxon>
        <taxon>Bacteroidota</taxon>
        <taxon>Sphingobacteriia</taxon>
        <taxon>Sphingobacteriales</taxon>
        <taxon>Sphingobacteriaceae</taxon>
        <taxon>Pedobacter</taxon>
    </lineage>
</organism>
<keyword evidence="2" id="KW-1185">Reference proteome</keyword>
<evidence type="ECO:0000313" key="1">
    <source>
        <dbReference type="EMBL" id="KIA95394.1"/>
    </source>
</evidence>
<protein>
    <recommendedName>
        <fullName evidence="3">DUF4382 domain-containing protein</fullName>
    </recommendedName>
</protein>
<sequence>MDSASQTIPVNWSSATIWVEKISLAAQGKGALDTIIMVGKKLNIFSADALAGVIQLPAGSYKDAKVRLFCRKSPRSEFALDFKGTFTNSFGVVDSVLVRSSLPFEANLNVSEIVIGQTDNYKATFNFDLSKMLTGISTKALEQGGRSSIGIDGKKLYVIWKGGSADEPFYNQIIQHWQSVASVVISKAVE</sequence>
<dbReference type="Proteomes" id="UP000031246">
    <property type="component" value="Unassembled WGS sequence"/>
</dbReference>
<accession>A0A0C1G5J8</accession>
<dbReference type="OrthoDB" id="763672at2"/>
<evidence type="ECO:0008006" key="3">
    <source>
        <dbReference type="Google" id="ProtNLM"/>
    </source>
</evidence>